<proteinExistence type="predicted"/>
<dbReference type="OrthoDB" id="319167at2"/>
<reference evidence="4 5" key="1">
    <citation type="submission" date="2019-03" db="EMBL/GenBank/DDBJ databases">
        <title>Genomic Encyclopedia of Archaeal and Bacterial Type Strains, Phase II (KMG-II): from individual species to whole genera.</title>
        <authorList>
            <person name="Goeker M."/>
        </authorList>
    </citation>
    <scope>NUCLEOTIDE SEQUENCE [LARGE SCALE GENOMIC DNA]</scope>
    <source>
        <strain evidence="4 5">DSM 28213</strain>
    </source>
</reference>
<dbReference type="EMBL" id="SOAG01000011">
    <property type="protein sequence ID" value="TDS58847.1"/>
    <property type="molecule type" value="Genomic_DNA"/>
</dbReference>
<comment type="caution">
    <text evidence="4">The sequence shown here is derived from an EMBL/GenBank/DDBJ whole genome shotgun (WGS) entry which is preliminary data.</text>
</comment>
<accession>A0A4R7F2E0</accession>
<sequence length="372" mass="43291">MKRYILFFLLLLCSPIWSAKNEEPLSDTAQISILTCGTGEELYALFGHTAIRVSDPMQGIDRVYNYGLFDFLTPNFYGKFVKGDLLYFVDYDTYKNFLISYIYDDRTVYEQILDLNDQQKQIVWNELNESLSENNKYYIYKFIDQNCTTKVVDIVNNTLEVPLRTTVEGNTASYRKILNTYLHNRYFEMLGINLIFGSKVDKKSDLLFLPDKFMNALALTSVAGKPLVKETLTVFEARQGNHTAWWNTFIFALVLSGGLIVLGRYKIARYTYFFIFGLLGVFFFAVGFYSLHKELLDNNSILLCNPLLVFIPFLKWNKKLYSIVFGIPLLLFIALNITSEKLWISLPVILLILFSLLFEIYFFNFKLNTNKK</sequence>
<feature type="transmembrane region" description="Helical" evidence="1">
    <location>
        <begin position="320"/>
        <end position="337"/>
    </location>
</feature>
<feature type="transmembrane region" description="Helical" evidence="1">
    <location>
        <begin position="244"/>
        <end position="263"/>
    </location>
</feature>
<feature type="signal peptide" evidence="2">
    <location>
        <begin position="1"/>
        <end position="19"/>
    </location>
</feature>
<evidence type="ECO:0000256" key="2">
    <source>
        <dbReference type="SAM" id="SignalP"/>
    </source>
</evidence>
<feature type="domain" description="Lnb N-terminal periplasmic" evidence="3">
    <location>
        <begin position="27"/>
        <end position="178"/>
    </location>
</feature>
<evidence type="ECO:0000313" key="5">
    <source>
        <dbReference type="Proteomes" id="UP000295215"/>
    </source>
</evidence>
<evidence type="ECO:0000256" key="1">
    <source>
        <dbReference type="SAM" id="Phobius"/>
    </source>
</evidence>
<feature type="transmembrane region" description="Helical" evidence="1">
    <location>
        <begin position="343"/>
        <end position="363"/>
    </location>
</feature>
<evidence type="ECO:0000259" key="3">
    <source>
        <dbReference type="Pfam" id="PF13387"/>
    </source>
</evidence>
<keyword evidence="1" id="KW-0812">Transmembrane</keyword>
<keyword evidence="2" id="KW-0732">Signal</keyword>
<protein>
    <submittedName>
        <fullName evidence="4">Uncharacterized protein DUF4105</fullName>
    </submittedName>
</protein>
<dbReference type="AlphaFoldDB" id="A0A4R7F2E0"/>
<feature type="transmembrane region" description="Helical" evidence="1">
    <location>
        <begin position="270"/>
        <end position="289"/>
    </location>
</feature>
<organism evidence="4 5">
    <name type="scientific">Myroides indicus</name>
    <dbReference type="NCBI Taxonomy" id="1323422"/>
    <lineage>
        <taxon>Bacteria</taxon>
        <taxon>Pseudomonadati</taxon>
        <taxon>Bacteroidota</taxon>
        <taxon>Flavobacteriia</taxon>
        <taxon>Flavobacteriales</taxon>
        <taxon>Flavobacteriaceae</taxon>
        <taxon>Myroides</taxon>
    </lineage>
</organism>
<dbReference type="InterPro" id="IPR025178">
    <property type="entry name" value="Lnb_N"/>
</dbReference>
<keyword evidence="5" id="KW-1185">Reference proteome</keyword>
<dbReference type="RefSeq" id="WP_133712445.1">
    <property type="nucleotide sequence ID" value="NZ_SOAG01000011.1"/>
</dbReference>
<dbReference type="Pfam" id="PF13387">
    <property type="entry name" value="Lnb_N"/>
    <property type="match status" value="1"/>
</dbReference>
<feature type="transmembrane region" description="Helical" evidence="1">
    <location>
        <begin position="295"/>
        <end position="313"/>
    </location>
</feature>
<keyword evidence="1" id="KW-0472">Membrane</keyword>
<dbReference type="Proteomes" id="UP000295215">
    <property type="component" value="Unassembled WGS sequence"/>
</dbReference>
<name>A0A4R7F2E0_9FLAO</name>
<evidence type="ECO:0000313" key="4">
    <source>
        <dbReference type="EMBL" id="TDS58847.1"/>
    </source>
</evidence>
<keyword evidence="1" id="KW-1133">Transmembrane helix</keyword>
<gene>
    <name evidence="4" type="ORF">C8P70_11129</name>
</gene>
<feature type="chain" id="PRO_5020761168" evidence="2">
    <location>
        <begin position="20"/>
        <end position="372"/>
    </location>
</feature>